<dbReference type="Pfam" id="PF00190">
    <property type="entry name" value="Cupin_1"/>
    <property type="match status" value="1"/>
</dbReference>
<dbReference type="Proteomes" id="UP000249789">
    <property type="component" value="Unassembled WGS sequence"/>
</dbReference>
<evidence type="ECO:0000313" key="2">
    <source>
        <dbReference type="EMBL" id="RAK77485.1"/>
    </source>
</evidence>
<dbReference type="CDD" id="cd02219">
    <property type="entry name" value="cupin_YjlB-like"/>
    <property type="match status" value="1"/>
</dbReference>
<name>A0A8G1RTC7_9EURO</name>
<dbReference type="InterPro" id="IPR006045">
    <property type="entry name" value="Cupin_1"/>
</dbReference>
<evidence type="ECO:0000313" key="3">
    <source>
        <dbReference type="Proteomes" id="UP000249789"/>
    </source>
</evidence>
<dbReference type="SUPFAM" id="SSF51182">
    <property type="entry name" value="RmlC-like cupins"/>
    <property type="match status" value="1"/>
</dbReference>
<dbReference type="GeneID" id="63863723"/>
<dbReference type="OrthoDB" id="2446447at2759"/>
<proteinExistence type="predicted"/>
<dbReference type="VEuPathDB" id="FungiDB:BO72DRAFT_458715"/>
<dbReference type="EMBL" id="KZ824642">
    <property type="protein sequence ID" value="RAK77485.1"/>
    <property type="molecule type" value="Genomic_DNA"/>
</dbReference>
<feature type="domain" description="Cupin type-1" evidence="1">
    <location>
        <begin position="66"/>
        <end position="132"/>
    </location>
</feature>
<organism evidence="2 3">
    <name type="scientific">Aspergillus fijiensis CBS 313.89</name>
    <dbReference type="NCBI Taxonomy" id="1448319"/>
    <lineage>
        <taxon>Eukaryota</taxon>
        <taxon>Fungi</taxon>
        <taxon>Dikarya</taxon>
        <taxon>Ascomycota</taxon>
        <taxon>Pezizomycotina</taxon>
        <taxon>Eurotiomycetes</taxon>
        <taxon>Eurotiomycetidae</taxon>
        <taxon>Eurotiales</taxon>
        <taxon>Aspergillaceae</taxon>
        <taxon>Aspergillus</taxon>
    </lineage>
</organism>
<dbReference type="AlphaFoldDB" id="A0A8G1RTC7"/>
<accession>A0A8G1RTC7</accession>
<reference evidence="2 3" key="1">
    <citation type="submission" date="2018-02" db="EMBL/GenBank/DDBJ databases">
        <title>The genomes of Aspergillus section Nigri reveals drivers in fungal speciation.</title>
        <authorList>
            <consortium name="DOE Joint Genome Institute"/>
            <person name="Vesth T.C."/>
            <person name="Nybo J."/>
            <person name="Theobald S."/>
            <person name="Brandl J."/>
            <person name="Frisvad J.C."/>
            <person name="Nielsen K.F."/>
            <person name="Lyhne E.K."/>
            <person name="Kogle M.E."/>
            <person name="Kuo A."/>
            <person name="Riley R."/>
            <person name="Clum A."/>
            <person name="Nolan M."/>
            <person name="Lipzen A."/>
            <person name="Salamov A."/>
            <person name="Henrissat B."/>
            <person name="Wiebenga A."/>
            <person name="De vries R.P."/>
            <person name="Grigoriev I.V."/>
            <person name="Mortensen U.H."/>
            <person name="Andersen M.R."/>
            <person name="Baker S.E."/>
        </authorList>
    </citation>
    <scope>NUCLEOTIDE SEQUENCE [LARGE SCALE GENOMIC DNA]</scope>
    <source>
        <strain evidence="2 3">CBS 313.89</strain>
    </source>
</reference>
<dbReference type="InterPro" id="IPR014710">
    <property type="entry name" value="RmlC-like_jellyroll"/>
</dbReference>
<evidence type="ECO:0000259" key="1">
    <source>
        <dbReference type="Pfam" id="PF00190"/>
    </source>
</evidence>
<sequence length="239" mass="25833">MPQIIPYSIPPTPLIPNSHKPLLLYKNCFLDPATGTVNAQLAYDTFRQNHWTPRWITTYGHAQRSHYHPHTHEAMIVLSGPGRIRWGTADLADDPAKHTYGVAGTDFEEGSVFVDVEAGDLFVIPAGVAHKSYDVAAANEEPVALTGGGAQRIEAADERAFVGELQATGKVKGFTMMGAYPGEATWSWAEGGKHVGRFGEVWGVENAVLDPVFGREGGIHVYWGKGKGKGKEKGVKAAL</sequence>
<dbReference type="RefSeq" id="XP_040801495.1">
    <property type="nucleotide sequence ID" value="XM_040946390.1"/>
</dbReference>
<dbReference type="PANTHER" id="PTHR36448:SF3">
    <property type="entry name" value="CUPIN TYPE-2 DOMAIN-CONTAINING PROTEIN"/>
    <property type="match status" value="1"/>
</dbReference>
<dbReference type="InterPro" id="IPR011051">
    <property type="entry name" value="RmlC_Cupin_sf"/>
</dbReference>
<dbReference type="Gene3D" id="2.60.120.10">
    <property type="entry name" value="Jelly Rolls"/>
    <property type="match status" value="1"/>
</dbReference>
<keyword evidence="3" id="KW-1185">Reference proteome</keyword>
<gene>
    <name evidence="2" type="ORF">BO72DRAFT_458715</name>
</gene>
<protein>
    <recommendedName>
        <fullName evidence="1">Cupin type-1 domain-containing protein</fullName>
    </recommendedName>
</protein>
<dbReference type="InterPro" id="IPR047121">
    <property type="entry name" value="YjiB-like"/>
</dbReference>
<dbReference type="PANTHER" id="PTHR36448">
    <property type="entry name" value="BLR7373 PROTEIN"/>
    <property type="match status" value="1"/>
</dbReference>